<feature type="domain" description="Glycosyltransferase 2-like" evidence="1">
    <location>
        <begin position="8"/>
        <end position="118"/>
    </location>
</feature>
<evidence type="ECO:0000313" key="2">
    <source>
        <dbReference type="EMBL" id="MBR0551042.1"/>
    </source>
</evidence>
<dbReference type="AlphaFoldDB" id="A0A8T4IA81"/>
<sequence>MTTSPTVSVIMAAYNGAPLIAETLDSLHAQTMSDFEVVIVDDCSSDDTGALVRAYGDPRLRLIRAESNGGPVAARNRAFVEARGRYVAGLDHDDLCRPDRFARQVAFLNDHPDTVLVATGSLLLQDGKLLPSQRPRGVTPDLIDWMMLTRNPLVWSSVMFRAEAARQLDPFERPDRIYVEDYDLYHRLRAFGRFAELDEPLTYYRVHAGGLSKRFTDIMLEQAGALLRESHALLLGQADDDAITRIIRHVMAREPVTEPGVLLALFADIQRLRDAFVARNDLDATARRAVDEDVSQLWWRISRAAVRSGSMPLHRAMATRPATVQYGAAKSGDLFVSEMIGRMRALR</sequence>
<organism evidence="2 3">
    <name type="scientific">Stakelama marina</name>
    <dbReference type="NCBI Taxonomy" id="2826939"/>
    <lineage>
        <taxon>Bacteria</taxon>
        <taxon>Pseudomonadati</taxon>
        <taxon>Pseudomonadota</taxon>
        <taxon>Alphaproteobacteria</taxon>
        <taxon>Sphingomonadales</taxon>
        <taxon>Sphingomonadaceae</taxon>
        <taxon>Stakelama</taxon>
    </lineage>
</organism>
<evidence type="ECO:0000259" key="1">
    <source>
        <dbReference type="Pfam" id="PF00535"/>
    </source>
</evidence>
<comment type="caution">
    <text evidence="2">The sequence shown here is derived from an EMBL/GenBank/DDBJ whole genome shotgun (WGS) entry which is preliminary data.</text>
</comment>
<proteinExistence type="predicted"/>
<dbReference type="CDD" id="cd00761">
    <property type="entry name" value="Glyco_tranf_GTA_type"/>
    <property type="match status" value="1"/>
</dbReference>
<dbReference type="InterPro" id="IPR001173">
    <property type="entry name" value="Glyco_trans_2-like"/>
</dbReference>
<accession>A0A8T4IA81</accession>
<dbReference type="PANTHER" id="PTHR22916">
    <property type="entry name" value="GLYCOSYLTRANSFERASE"/>
    <property type="match status" value="1"/>
</dbReference>
<dbReference type="EMBL" id="JAGRQC010000001">
    <property type="protein sequence ID" value="MBR0551042.1"/>
    <property type="molecule type" value="Genomic_DNA"/>
</dbReference>
<dbReference type="Gene3D" id="3.90.550.10">
    <property type="entry name" value="Spore Coat Polysaccharide Biosynthesis Protein SpsA, Chain A"/>
    <property type="match status" value="1"/>
</dbReference>
<gene>
    <name evidence="2" type="ORF">J7S20_00815</name>
</gene>
<dbReference type="Pfam" id="PF00535">
    <property type="entry name" value="Glycos_transf_2"/>
    <property type="match status" value="1"/>
</dbReference>
<name>A0A8T4IA81_9SPHN</name>
<dbReference type="Proteomes" id="UP000676996">
    <property type="component" value="Unassembled WGS sequence"/>
</dbReference>
<reference evidence="2" key="1">
    <citation type="submission" date="2021-04" db="EMBL/GenBank/DDBJ databases">
        <title>Ouciella asimina sp. nov., isolated from the surface seawater in the hydrothermal field of Okinawa Trough.</title>
        <authorList>
            <person name="Shuang W."/>
        </authorList>
    </citation>
    <scope>NUCLEOTIDE SEQUENCE</scope>
    <source>
        <strain evidence="2">LXI357</strain>
    </source>
</reference>
<dbReference type="PANTHER" id="PTHR22916:SF3">
    <property type="entry name" value="UDP-GLCNAC:BETAGAL BETA-1,3-N-ACETYLGLUCOSAMINYLTRANSFERASE-LIKE PROTEIN 1"/>
    <property type="match status" value="1"/>
</dbReference>
<dbReference type="RefSeq" id="WP_284052334.1">
    <property type="nucleotide sequence ID" value="NZ_JAGRQC010000001.1"/>
</dbReference>
<dbReference type="GO" id="GO:0016758">
    <property type="term" value="F:hexosyltransferase activity"/>
    <property type="evidence" value="ECO:0007669"/>
    <property type="project" value="UniProtKB-ARBA"/>
</dbReference>
<dbReference type="SUPFAM" id="SSF53448">
    <property type="entry name" value="Nucleotide-diphospho-sugar transferases"/>
    <property type="match status" value="1"/>
</dbReference>
<protein>
    <submittedName>
        <fullName evidence="2">Glycosyltransferase family 2 protein</fullName>
    </submittedName>
</protein>
<dbReference type="InterPro" id="IPR029044">
    <property type="entry name" value="Nucleotide-diphossugar_trans"/>
</dbReference>
<evidence type="ECO:0000313" key="3">
    <source>
        <dbReference type="Proteomes" id="UP000676996"/>
    </source>
</evidence>
<keyword evidence="3" id="KW-1185">Reference proteome</keyword>